<dbReference type="PRINTS" id="PR00344">
    <property type="entry name" value="BCTRLSENSOR"/>
</dbReference>
<feature type="domain" description="Histidine kinase" evidence="6">
    <location>
        <begin position="427"/>
        <end position="650"/>
    </location>
</feature>
<dbReference type="InterPro" id="IPR004358">
    <property type="entry name" value="Sig_transdc_His_kin-like_C"/>
</dbReference>
<organism evidence="8 9">
    <name type="scientific">Temperatibacter marinus</name>
    <dbReference type="NCBI Taxonomy" id="1456591"/>
    <lineage>
        <taxon>Bacteria</taxon>
        <taxon>Pseudomonadati</taxon>
        <taxon>Pseudomonadota</taxon>
        <taxon>Alphaproteobacteria</taxon>
        <taxon>Kordiimonadales</taxon>
        <taxon>Temperatibacteraceae</taxon>
        <taxon>Temperatibacter</taxon>
    </lineage>
</organism>
<dbReference type="PANTHER" id="PTHR43065">
    <property type="entry name" value="SENSOR HISTIDINE KINASE"/>
    <property type="match status" value="1"/>
</dbReference>
<dbReference type="Proteomes" id="UP001268683">
    <property type="component" value="Chromosome"/>
</dbReference>
<feature type="transmembrane region" description="Helical" evidence="5">
    <location>
        <begin position="54"/>
        <end position="75"/>
    </location>
</feature>
<dbReference type="CDD" id="cd00082">
    <property type="entry name" value="HisKA"/>
    <property type="match status" value="1"/>
</dbReference>
<dbReference type="Gene3D" id="3.30.565.10">
    <property type="entry name" value="Histidine kinase-like ATPase, C-terminal domain"/>
    <property type="match status" value="1"/>
</dbReference>
<dbReference type="InterPro" id="IPR003661">
    <property type="entry name" value="HisK_dim/P_dom"/>
</dbReference>
<evidence type="ECO:0000313" key="8">
    <source>
        <dbReference type="EMBL" id="WND02149.1"/>
    </source>
</evidence>
<dbReference type="InterPro" id="IPR000014">
    <property type="entry name" value="PAS"/>
</dbReference>
<dbReference type="InterPro" id="IPR035965">
    <property type="entry name" value="PAS-like_dom_sf"/>
</dbReference>
<dbReference type="PROSITE" id="PS50109">
    <property type="entry name" value="HIS_KIN"/>
    <property type="match status" value="1"/>
</dbReference>
<dbReference type="AlphaFoldDB" id="A0AA52EGL0"/>
<evidence type="ECO:0000313" key="9">
    <source>
        <dbReference type="Proteomes" id="UP001268683"/>
    </source>
</evidence>
<dbReference type="Pfam" id="PF00072">
    <property type="entry name" value="Response_reg"/>
    <property type="match status" value="1"/>
</dbReference>
<reference evidence="8" key="1">
    <citation type="submission" date="2023-04" db="EMBL/GenBank/DDBJ databases">
        <title>Complete genome sequence of Temperatibacter marinus.</title>
        <authorList>
            <person name="Rong J.-C."/>
            <person name="Yi M.-L."/>
            <person name="Zhao Q."/>
        </authorList>
    </citation>
    <scope>NUCLEOTIDE SEQUENCE</scope>
    <source>
        <strain evidence="8">NBRC 110045</strain>
    </source>
</reference>
<name>A0AA52EGL0_9PROT</name>
<dbReference type="SUPFAM" id="SSF55874">
    <property type="entry name" value="ATPase domain of HSP90 chaperone/DNA topoisomerase II/histidine kinase"/>
    <property type="match status" value="1"/>
</dbReference>
<keyword evidence="5" id="KW-1133">Transmembrane helix</keyword>
<evidence type="ECO:0000256" key="5">
    <source>
        <dbReference type="SAM" id="Phobius"/>
    </source>
</evidence>
<evidence type="ECO:0000256" key="4">
    <source>
        <dbReference type="PROSITE-ProRule" id="PRU00169"/>
    </source>
</evidence>
<feature type="transmembrane region" description="Helical" evidence="5">
    <location>
        <begin position="26"/>
        <end position="48"/>
    </location>
</feature>
<dbReference type="Gene3D" id="3.30.450.20">
    <property type="entry name" value="PAS domain"/>
    <property type="match status" value="1"/>
</dbReference>
<protein>
    <recommendedName>
        <fullName evidence="2">histidine kinase</fullName>
        <ecNumber evidence="2">2.7.13.3</ecNumber>
    </recommendedName>
</protein>
<proteinExistence type="predicted"/>
<dbReference type="PROSITE" id="PS50110">
    <property type="entry name" value="RESPONSE_REGULATORY"/>
    <property type="match status" value="1"/>
</dbReference>
<dbReference type="InterPro" id="IPR003594">
    <property type="entry name" value="HATPase_dom"/>
</dbReference>
<keyword evidence="3 4" id="KW-0597">Phosphoprotein</keyword>
<evidence type="ECO:0000256" key="2">
    <source>
        <dbReference type="ARBA" id="ARBA00012438"/>
    </source>
</evidence>
<dbReference type="Pfam" id="PF02518">
    <property type="entry name" value="HATPase_c"/>
    <property type="match status" value="1"/>
</dbReference>
<dbReference type="SUPFAM" id="SSF52172">
    <property type="entry name" value="CheY-like"/>
    <property type="match status" value="1"/>
</dbReference>
<evidence type="ECO:0000256" key="3">
    <source>
        <dbReference type="ARBA" id="ARBA00022553"/>
    </source>
</evidence>
<feature type="domain" description="Response regulatory" evidence="7">
    <location>
        <begin position="678"/>
        <end position="793"/>
    </location>
</feature>
<feature type="modified residue" description="4-aspartylphosphate" evidence="4">
    <location>
        <position position="729"/>
    </location>
</feature>
<dbReference type="KEGG" id="tmk:QGN29_11370"/>
<comment type="catalytic activity">
    <reaction evidence="1">
        <text>ATP + protein L-histidine = ADP + protein N-phospho-L-histidine.</text>
        <dbReference type="EC" id="2.7.13.3"/>
    </reaction>
</comment>
<dbReference type="Gene3D" id="3.40.50.2300">
    <property type="match status" value="1"/>
</dbReference>
<dbReference type="GO" id="GO:0000155">
    <property type="term" value="F:phosphorelay sensor kinase activity"/>
    <property type="evidence" value="ECO:0007669"/>
    <property type="project" value="InterPro"/>
</dbReference>
<dbReference type="Pfam" id="PF00512">
    <property type="entry name" value="HisKA"/>
    <property type="match status" value="1"/>
</dbReference>
<accession>A0AA52EGL0</accession>
<gene>
    <name evidence="8" type="ORF">QGN29_11370</name>
</gene>
<dbReference type="SUPFAM" id="SSF47384">
    <property type="entry name" value="Homodimeric domain of signal transducing histidine kinase"/>
    <property type="match status" value="1"/>
</dbReference>
<dbReference type="PANTHER" id="PTHR43065:SF42">
    <property type="entry name" value="TWO-COMPONENT SENSOR PPRA"/>
    <property type="match status" value="1"/>
</dbReference>
<dbReference type="InterPro" id="IPR001789">
    <property type="entry name" value="Sig_transdc_resp-reg_receiver"/>
</dbReference>
<dbReference type="SUPFAM" id="SSF55785">
    <property type="entry name" value="PYP-like sensor domain (PAS domain)"/>
    <property type="match status" value="1"/>
</dbReference>
<keyword evidence="5" id="KW-0472">Membrane</keyword>
<sequence>MSDLMPKMKLALKNVHSTQEREAASYILKPAIGLLLTAAFTMIHYGIFRDSAQSLFFVLVMFSIGTIWLIFSLFFKGYSRPRQTAEHSYRTLYNLIEPCSDPIVITDLDMTIIESNDSFEQGEWLQNSELQTLPFFEKMAAELDQLKESHFTKFHTRGTEVFLVGMKTYQDIKIWTWQPVTQAGSTLSSYSEDEFFMMNAVHFIEDQGRVLYLDKEGLAVLGFNLTADVFDKSVTFNKEKSELSSSSGERIQGDYRHFTVKNGFLNILTFEGFSFVKIEPPENTIFHDDNLALLFDTSPTAIAFLNSDLEVTVLNQKFKEVFHRFCKEDETTPIHIKQLITDETYPKLYKLMQSAFRGENQKKRRYADVVFNGGDQLQGQVHIIPLLTKHNTINLVLYFYDKSQERNLEIQFVQAQKMQAVGQLAGGVAHDFNNLLTAIIGFCDLLLTRHVPGDQSFADINQIKQNANRAANLVRQLLAFSRQQTLRPKVLNIADVLTEVSHLIRRLIGETIDFQLNLSRDLPEVRADQGQLEQVMINLAVNARDAMNNNGTLILSTRMASEKDKSIDRLLRDDSRDFIVIEVEDTGSGISEEVQEKMFDPFFTTKGVGEGTGLGLSTVYGIVKQTDGYIFVDSKLGSGTTFKIYLPLYEPSLSKTDLNENTVVAQVSKAKDLTGQGTILLVEDEVPVRMFATRALSNKGYVVLEAGTGEEALEILKTSDKDIDLLVTDVIMPNMDGPTLYKESRKLFPKLPVIFISGYAEDVFRGDLEGDDFEFLAKPFSLVELAEKVKNTIK</sequence>
<dbReference type="Gene3D" id="1.10.287.130">
    <property type="match status" value="1"/>
</dbReference>
<keyword evidence="9" id="KW-1185">Reference proteome</keyword>
<dbReference type="InterPro" id="IPR005467">
    <property type="entry name" value="His_kinase_dom"/>
</dbReference>
<evidence type="ECO:0000256" key="1">
    <source>
        <dbReference type="ARBA" id="ARBA00000085"/>
    </source>
</evidence>
<evidence type="ECO:0000259" key="7">
    <source>
        <dbReference type="PROSITE" id="PS50110"/>
    </source>
</evidence>
<dbReference type="FunFam" id="1.10.287.130:FF:000037">
    <property type="entry name" value="Hybrid sensor histidine kinase/response regulator"/>
    <property type="match status" value="1"/>
</dbReference>
<dbReference type="SMART" id="SM00091">
    <property type="entry name" value="PAS"/>
    <property type="match status" value="2"/>
</dbReference>
<dbReference type="InterPro" id="IPR036097">
    <property type="entry name" value="HisK_dim/P_sf"/>
</dbReference>
<dbReference type="SMART" id="SM00448">
    <property type="entry name" value="REC"/>
    <property type="match status" value="1"/>
</dbReference>
<dbReference type="InterPro" id="IPR011006">
    <property type="entry name" value="CheY-like_superfamily"/>
</dbReference>
<dbReference type="EMBL" id="CP123872">
    <property type="protein sequence ID" value="WND02149.1"/>
    <property type="molecule type" value="Genomic_DNA"/>
</dbReference>
<dbReference type="EC" id="2.7.13.3" evidence="2"/>
<dbReference type="RefSeq" id="WP_310797984.1">
    <property type="nucleotide sequence ID" value="NZ_CP123872.1"/>
</dbReference>
<evidence type="ECO:0000259" key="6">
    <source>
        <dbReference type="PROSITE" id="PS50109"/>
    </source>
</evidence>
<keyword evidence="5" id="KW-0812">Transmembrane</keyword>
<dbReference type="SMART" id="SM00387">
    <property type="entry name" value="HATPase_c"/>
    <property type="match status" value="1"/>
</dbReference>
<dbReference type="InterPro" id="IPR036890">
    <property type="entry name" value="HATPase_C_sf"/>
</dbReference>
<dbReference type="SMART" id="SM00388">
    <property type="entry name" value="HisKA"/>
    <property type="match status" value="1"/>
</dbReference>